<dbReference type="EMBL" id="JAGGJA010000022">
    <property type="protein sequence ID" value="MCW9709093.1"/>
    <property type="molecule type" value="Genomic_DNA"/>
</dbReference>
<keyword evidence="2" id="KW-1185">Reference proteome</keyword>
<accession>A0ABT3PTA6</accession>
<sequence length="622" mass="68695">MSYIFKGSLCGRLCDDCEEYLSNVVVKLYRIRERERETVLATANPKNTFSILSEKDIKAKEKLLIAQTETGERGQFNFELGENQDYEGEAFEIDVYVERAPGQDERPDDTSPVQFTITTLQPQWRQTKEGQIAAWEYCISHRFWCRIRELLGAYVICGQVLDCEKEIPLPGVKVSAFDRDWLQDDPLGSALTDSTGHFRIYYSADDFKQGTFIDVELFGGPDIYFHVETTLGSPLLIEDPSKGRDPDRENAGSCFCVTLCLADTPSIPPPEPLPFFSHIGGYDYEDDIVSATGLTVGADRAFFSNLRLNGTLSKKFNGSDLEYRFEVHETDPSGNLLGGESWEPVLEAQMGKQKIGTLQRSNPDYPVPSPNPIENVDYVIKPNQPDELAVNIVNDSGVDWIQVPQEADNPLDSTGDGFFTPNHNLISLNSRSIASFPDVDLTGLVTGNSVTDVHPLVENKHFAIRMIVREKGSPGTEEVAGTCDHISVNNTLYDGIDSHPDWYSNIRNNQLAVAMVDVAQLQGHGCLGITTDLDVVFTAAHPNLGSVSLNMTGPGGPYNFTMPPVSSPGDHHGTATPDFSVSDLEPCAYIVNMSVQVLLTDGDDTPSNRHDEIAFCKRNGNT</sequence>
<dbReference type="Proteomes" id="UP001207918">
    <property type="component" value="Unassembled WGS sequence"/>
</dbReference>
<reference evidence="1 2" key="1">
    <citation type="submission" date="2021-03" db="EMBL/GenBank/DDBJ databases">
        <title>Aliifodinibius sp. nov., a new bacterium isolated from saline soil.</title>
        <authorList>
            <person name="Galisteo C."/>
            <person name="De La Haba R."/>
            <person name="Sanchez-Porro C."/>
            <person name="Ventosa A."/>
        </authorList>
    </citation>
    <scope>NUCLEOTIDE SEQUENCE [LARGE SCALE GENOMIC DNA]</scope>
    <source>
        <strain evidence="1 2">1BSP15-2V2</strain>
    </source>
</reference>
<protein>
    <recommendedName>
        <fullName evidence="3">Carboxypeptidase regulatory-like domain-containing protein</fullName>
    </recommendedName>
</protein>
<organism evidence="1 2">
    <name type="scientific">Fodinibius salsisoli</name>
    <dbReference type="NCBI Taxonomy" id="2820877"/>
    <lineage>
        <taxon>Bacteria</taxon>
        <taxon>Pseudomonadati</taxon>
        <taxon>Balneolota</taxon>
        <taxon>Balneolia</taxon>
        <taxon>Balneolales</taxon>
        <taxon>Balneolaceae</taxon>
        <taxon>Fodinibius</taxon>
    </lineage>
</organism>
<gene>
    <name evidence="1" type="ORF">J6I44_19690</name>
</gene>
<proteinExistence type="predicted"/>
<evidence type="ECO:0000313" key="1">
    <source>
        <dbReference type="EMBL" id="MCW9709093.1"/>
    </source>
</evidence>
<evidence type="ECO:0008006" key="3">
    <source>
        <dbReference type="Google" id="ProtNLM"/>
    </source>
</evidence>
<name>A0ABT3PTA6_9BACT</name>
<comment type="caution">
    <text evidence="1">The sequence shown here is derived from an EMBL/GenBank/DDBJ whole genome shotgun (WGS) entry which is preliminary data.</text>
</comment>
<dbReference type="RefSeq" id="WP_265767961.1">
    <property type="nucleotide sequence ID" value="NZ_JAGGJA010000022.1"/>
</dbReference>
<evidence type="ECO:0000313" key="2">
    <source>
        <dbReference type="Proteomes" id="UP001207918"/>
    </source>
</evidence>